<accession>A0ACB8AJ15</accession>
<evidence type="ECO:0000313" key="1">
    <source>
        <dbReference type="EMBL" id="KAH7913190.1"/>
    </source>
</evidence>
<evidence type="ECO:0000313" key="2">
    <source>
        <dbReference type="Proteomes" id="UP000790377"/>
    </source>
</evidence>
<gene>
    <name evidence="1" type="ORF">BJ138DRAFT_1146554</name>
</gene>
<reference evidence="1" key="1">
    <citation type="journal article" date="2021" name="New Phytol.">
        <title>Evolutionary innovations through gain and loss of genes in the ectomycorrhizal Boletales.</title>
        <authorList>
            <person name="Wu G."/>
            <person name="Miyauchi S."/>
            <person name="Morin E."/>
            <person name="Kuo A."/>
            <person name="Drula E."/>
            <person name="Varga T."/>
            <person name="Kohler A."/>
            <person name="Feng B."/>
            <person name="Cao Y."/>
            <person name="Lipzen A."/>
            <person name="Daum C."/>
            <person name="Hundley H."/>
            <person name="Pangilinan J."/>
            <person name="Johnson J."/>
            <person name="Barry K."/>
            <person name="LaButti K."/>
            <person name="Ng V."/>
            <person name="Ahrendt S."/>
            <person name="Min B."/>
            <person name="Choi I.G."/>
            <person name="Park H."/>
            <person name="Plett J.M."/>
            <person name="Magnuson J."/>
            <person name="Spatafora J.W."/>
            <person name="Nagy L.G."/>
            <person name="Henrissat B."/>
            <person name="Grigoriev I.V."/>
            <person name="Yang Z.L."/>
            <person name="Xu J."/>
            <person name="Martin F.M."/>
        </authorList>
    </citation>
    <scope>NUCLEOTIDE SEQUENCE</scope>
    <source>
        <strain evidence="1">ATCC 28755</strain>
    </source>
</reference>
<comment type="caution">
    <text evidence="1">The sequence shown here is derived from an EMBL/GenBank/DDBJ whole genome shotgun (WGS) entry which is preliminary data.</text>
</comment>
<dbReference type="EMBL" id="MU267635">
    <property type="protein sequence ID" value="KAH7913190.1"/>
    <property type="molecule type" value="Genomic_DNA"/>
</dbReference>
<organism evidence="1 2">
    <name type="scientific">Hygrophoropsis aurantiaca</name>
    <dbReference type="NCBI Taxonomy" id="72124"/>
    <lineage>
        <taxon>Eukaryota</taxon>
        <taxon>Fungi</taxon>
        <taxon>Dikarya</taxon>
        <taxon>Basidiomycota</taxon>
        <taxon>Agaricomycotina</taxon>
        <taxon>Agaricomycetes</taxon>
        <taxon>Agaricomycetidae</taxon>
        <taxon>Boletales</taxon>
        <taxon>Coniophorineae</taxon>
        <taxon>Hygrophoropsidaceae</taxon>
        <taxon>Hygrophoropsis</taxon>
    </lineage>
</organism>
<sequence length="168" mass="18521">MGDSELSGSSLLCVAQYWRGLNSDGVPMPLHWALFALDGATPESLAKSSGGKPEDDGQNDHYGTCYEAIGNIDTFEYSCKSDEIMEILAQNYRGCLCIGEIDAPKVAQLKDLLATVRVERGNENWNCQNWIYGAITKLKGKGWVKEEVTPSGVKNELEDILQNWGRSN</sequence>
<dbReference type="Proteomes" id="UP000790377">
    <property type="component" value="Unassembled WGS sequence"/>
</dbReference>
<keyword evidence="2" id="KW-1185">Reference proteome</keyword>
<proteinExistence type="predicted"/>
<protein>
    <submittedName>
        <fullName evidence="1">Uncharacterized protein</fullName>
    </submittedName>
</protein>
<name>A0ACB8AJ15_9AGAM</name>